<sequence>MDAWVNFASASPDKSVRRLRGGSLAGTASSTLGPHDGNKIRAGSLFSSSSVAVVMHEQNGGKFRLTIHFRRESNDRPVVFKSDGERFLQPVTVKFNQDETYTVQISVDTPLSIESLVLHEEKISLEEIENKDTGTIVYHGKWKPQAFERTRPNHREQLKILIGFKHHGTLLTTLQAKFYSHDEVTHSSWGETLNAVILESQFSSYNTVNILRQHVI</sequence>
<comment type="caution">
    <text evidence="5">The sequence shown here is derived from an EMBL/GenBank/DDBJ whole genome shotgun (WGS) entry which is preliminary data.</text>
</comment>
<comment type="similarity">
    <text evidence="2">Belongs to the CNRIP family.</text>
</comment>
<dbReference type="Pfam" id="PF15043">
    <property type="entry name" value="CNRIP1"/>
    <property type="match status" value="1"/>
</dbReference>
<reference evidence="6" key="1">
    <citation type="submission" date="2017-01" db="EMBL/GenBank/DDBJ databases">
        <title>Comparative genomics of anhydrobiosis in the tardigrade Hypsibius dujardini.</title>
        <authorList>
            <person name="Yoshida Y."/>
            <person name="Koutsovoulos G."/>
            <person name="Laetsch D."/>
            <person name="Stevens L."/>
            <person name="Kumar S."/>
            <person name="Horikawa D."/>
            <person name="Ishino K."/>
            <person name="Komine S."/>
            <person name="Tomita M."/>
            <person name="Blaxter M."/>
            <person name="Arakawa K."/>
        </authorList>
    </citation>
    <scope>NUCLEOTIDE SEQUENCE [LARGE SCALE GENOMIC DNA]</scope>
    <source>
        <strain evidence="6">Z151</strain>
    </source>
</reference>
<protein>
    <recommendedName>
        <fullName evidence="3">CB1 cannabinoid receptor-interacting protein 1</fullName>
    </recommendedName>
</protein>
<dbReference type="InterPro" id="IPR029204">
    <property type="entry name" value="CNRIP1"/>
</dbReference>
<dbReference type="GO" id="GO:0031718">
    <property type="term" value="F:type 1 cannabinoid receptor binding"/>
    <property type="evidence" value="ECO:0007669"/>
    <property type="project" value="TreeGrafter"/>
</dbReference>
<dbReference type="PANTHER" id="PTHR31952:SF1">
    <property type="entry name" value="CB1 CANNABINOID RECEPTOR-INTERACTING PROTEIN 1"/>
    <property type="match status" value="1"/>
</dbReference>
<evidence type="ECO:0000256" key="4">
    <source>
        <dbReference type="ARBA" id="ARBA00026030"/>
    </source>
</evidence>
<accession>A0A9X6NAE6</accession>
<dbReference type="Proteomes" id="UP000192578">
    <property type="component" value="Unassembled WGS sequence"/>
</dbReference>
<dbReference type="AlphaFoldDB" id="A0A9X6NAE6"/>
<proteinExistence type="inferred from homology"/>
<evidence type="ECO:0000256" key="3">
    <source>
        <dbReference type="ARBA" id="ARBA00015651"/>
    </source>
</evidence>
<organism evidence="5 6">
    <name type="scientific">Hypsibius exemplaris</name>
    <name type="common">Freshwater tardigrade</name>
    <dbReference type="NCBI Taxonomy" id="2072580"/>
    <lineage>
        <taxon>Eukaryota</taxon>
        <taxon>Metazoa</taxon>
        <taxon>Ecdysozoa</taxon>
        <taxon>Tardigrada</taxon>
        <taxon>Eutardigrada</taxon>
        <taxon>Parachela</taxon>
        <taxon>Hypsibioidea</taxon>
        <taxon>Hypsibiidae</taxon>
        <taxon>Hypsibius</taxon>
    </lineage>
</organism>
<dbReference type="PANTHER" id="PTHR31952">
    <property type="entry name" value="CB1 CANNABINOID RECEPTOR-INTERACTING PROTEIN 1"/>
    <property type="match status" value="1"/>
</dbReference>
<dbReference type="EMBL" id="MTYJ01000180">
    <property type="protein sequence ID" value="OWA50039.1"/>
    <property type="molecule type" value="Genomic_DNA"/>
</dbReference>
<evidence type="ECO:0000256" key="2">
    <source>
        <dbReference type="ARBA" id="ARBA00007288"/>
    </source>
</evidence>
<name>A0A9X6NAE6_HYPEX</name>
<comment type="function">
    <text evidence="1">Suppresses cannabinoid receptor CNR1-mediated tonic inhibition of voltage-gated calcium channels.</text>
</comment>
<evidence type="ECO:0000256" key="1">
    <source>
        <dbReference type="ARBA" id="ARBA00003884"/>
    </source>
</evidence>
<comment type="subunit">
    <text evidence="4">Interacts with the cannabinoid receptor CNR1 (via C-terminus). Does not interact with cannabinoid receptor CNR2.</text>
</comment>
<evidence type="ECO:0000313" key="5">
    <source>
        <dbReference type="EMBL" id="OWA50039.1"/>
    </source>
</evidence>
<gene>
    <name evidence="5" type="ORF">BV898_14570</name>
</gene>
<keyword evidence="6" id="KW-1185">Reference proteome</keyword>
<evidence type="ECO:0000313" key="6">
    <source>
        <dbReference type="Proteomes" id="UP000192578"/>
    </source>
</evidence>
<dbReference type="GO" id="GO:0005886">
    <property type="term" value="C:plasma membrane"/>
    <property type="evidence" value="ECO:0007669"/>
    <property type="project" value="TreeGrafter"/>
</dbReference>
<dbReference type="OrthoDB" id="5920443at2759"/>